<feature type="chain" id="PRO_5046509108" description="Tetratricopeptide repeat protein" evidence="1">
    <location>
        <begin position="23"/>
        <end position="218"/>
    </location>
</feature>
<evidence type="ECO:0000256" key="1">
    <source>
        <dbReference type="SAM" id="SignalP"/>
    </source>
</evidence>
<comment type="caution">
    <text evidence="2">The sequence shown here is derived from an EMBL/GenBank/DDBJ whole genome shotgun (WGS) entry which is preliminary data.</text>
</comment>
<gene>
    <name evidence="2" type="ORF">PZA18_14550</name>
</gene>
<sequence length="218" mass="23777">MKSLHRACALAIFWLLTASSLATERVTILVTKVEGQVSYTSKQARAKPVEAFMQLHSGDRVKLASKASLQIAWSNSGRQESWNGPSELQVGEVESKGSAGATPAEVKQLPPLLKQALNRAPTTVGEVKQLSGVLFIRQGGGENSELTKAREAYAGLRQSAAPDDLLPDLYFLNELISLKQYQEAQKLLTDMHKRQPANQTVEAMKKRMDDQMGGEGGK</sequence>
<keyword evidence="1" id="KW-0732">Signal</keyword>
<evidence type="ECO:0000313" key="3">
    <source>
        <dbReference type="Proteomes" id="UP001172778"/>
    </source>
</evidence>
<proteinExistence type="predicted"/>
<keyword evidence="3" id="KW-1185">Reference proteome</keyword>
<evidence type="ECO:0000313" key="2">
    <source>
        <dbReference type="EMBL" id="MDK2125274.1"/>
    </source>
</evidence>
<organism evidence="2 3">
    <name type="scientific">Parachitinimonas caeni</name>
    <dbReference type="NCBI Taxonomy" id="3031301"/>
    <lineage>
        <taxon>Bacteria</taxon>
        <taxon>Pseudomonadati</taxon>
        <taxon>Pseudomonadota</taxon>
        <taxon>Betaproteobacteria</taxon>
        <taxon>Neisseriales</taxon>
        <taxon>Chitinibacteraceae</taxon>
        <taxon>Parachitinimonas</taxon>
    </lineage>
</organism>
<evidence type="ECO:0008006" key="4">
    <source>
        <dbReference type="Google" id="ProtNLM"/>
    </source>
</evidence>
<protein>
    <recommendedName>
        <fullName evidence="4">Tetratricopeptide repeat protein</fullName>
    </recommendedName>
</protein>
<dbReference type="RefSeq" id="WP_284101586.1">
    <property type="nucleotide sequence ID" value="NZ_JARRAF010000017.1"/>
</dbReference>
<dbReference type="Proteomes" id="UP001172778">
    <property type="component" value="Unassembled WGS sequence"/>
</dbReference>
<dbReference type="EMBL" id="JARRAF010000017">
    <property type="protein sequence ID" value="MDK2125274.1"/>
    <property type="molecule type" value="Genomic_DNA"/>
</dbReference>
<reference evidence="2" key="1">
    <citation type="submission" date="2023-03" db="EMBL/GenBank/DDBJ databases">
        <title>Chitinimonas shenzhenensis gen. nov., sp. nov., a novel member of family Burkholderiaceae isolated from activated sludge collected in Shen Zhen, China.</title>
        <authorList>
            <person name="Wang X."/>
        </authorList>
    </citation>
    <scope>NUCLEOTIDE SEQUENCE</scope>
    <source>
        <strain evidence="2">DQS-5</strain>
    </source>
</reference>
<name>A0ABT7DZM4_9NEIS</name>
<feature type="signal peptide" evidence="1">
    <location>
        <begin position="1"/>
        <end position="22"/>
    </location>
</feature>
<accession>A0ABT7DZM4</accession>